<dbReference type="STRING" id="1284197.S8ANH3"/>
<feature type="domain" description="Endo-beta-1,6-galactanase-like" evidence="2">
    <location>
        <begin position="20"/>
        <end position="267"/>
    </location>
</feature>
<dbReference type="SUPFAM" id="SSF51011">
    <property type="entry name" value="Glycosyl hydrolase domain"/>
    <property type="match status" value="1"/>
</dbReference>
<sequence length="481" mass="52465">MSLTTLLTTSLLVSATLADQTFTINPSTNWGKWQGWGTSLAWWAKAFGTRTDLSQIFFSTNLITYNGQSVPGLGLNIVRYNAGACSTNTYGGTHMAVSPSIQPSRQIDGYWLDWGSTDPASSSWNWNVDSNQRTAMLNAKANGANRFLLFSNSPMWWMCLNKNPSGSADGSENIQSWNLQDHATYLATVAKHAQTSWGITFESVEAFNEPSANWWKANGSQEGCNFKVATQSAVIGYLRTALNNQGLSGMQIAASDENSYDVAKATWAGLTSTAKSQVNQIHVHGYQQGGGDRVGVYNYAQSGGKTLWNSEYGENDATGKSLVSNLILDFRWLHPTAWVYWQVIDGGGWGLIDGNNDAVTVGAVSQKYYALAQFTRHIREGMTIIDGGGDSVVAAYDSSKKKLVIVAVNWSTTGQYFNFDLSRFTSGVTNGATVLRWSTQLGTSGERYGSYASDTKISGTKFWSWFGSNVIQTFEVSGLSF</sequence>
<accession>S8ANH3</accession>
<proteinExistence type="predicted"/>
<keyword evidence="1" id="KW-0732">Signal</keyword>
<dbReference type="AlphaFoldDB" id="S8ANH3"/>
<name>S8ANH3_DACHA</name>
<dbReference type="eggNOG" id="ENOG502QQKZ">
    <property type="taxonomic scope" value="Eukaryota"/>
</dbReference>
<dbReference type="InterPro" id="IPR017853">
    <property type="entry name" value="GH"/>
</dbReference>
<comment type="caution">
    <text evidence="3">The sequence shown here is derived from an EMBL/GenBank/DDBJ whole genome shotgun (WGS) entry which is preliminary data.</text>
</comment>
<dbReference type="PANTHER" id="PTHR42767:SF1">
    <property type="entry name" value="ENDO-BETA-1,6-GALACTANASE-LIKE DOMAIN-CONTAINING PROTEIN"/>
    <property type="match status" value="1"/>
</dbReference>
<dbReference type="GO" id="GO:0004553">
    <property type="term" value="F:hydrolase activity, hydrolyzing O-glycosyl compounds"/>
    <property type="evidence" value="ECO:0007669"/>
    <property type="project" value="InterPro"/>
</dbReference>
<evidence type="ECO:0000259" key="2">
    <source>
        <dbReference type="Pfam" id="PF14587"/>
    </source>
</evidence>
<keyword evidence="4" id="KW-1185">Reference proteome</keyword>
<dbReference type="Gene3D" id="3.20.20.80">
    <property type="entry name" value="Glycosidases"/>
    <property type="match status" value="1"/>
</dbReference>
<dbReference type="InterPro" id="IPR013780">
    <property type="entry name" value="Glyco_hydro_b"/>
</dbReference>
<gene>
    <name evidence="3" type="ORF">H072_1584</name>
</gene>
<dbReference type="OMA" id="AWWAKAF"/>
<dbReference type="HOGENOM" id="CLU_025930_0_0_1"/>
<dbReference type="InterPro" id="IPR039743">
    <property type="entry name" value="6GAL/EXGAL"/>
</dbReference>
<dbReference type="Proteomes" id="UP000015100">
    <property type="component" value="Unassembled WGS sequence"/>
</dbReference>
<evidence type="ECO:0000256" key="1">
    <source>
        <dbReference type="SAM" id="SignalP"/>
    </source>
</evidence>
<organism evidence="3 4">
    <name type="scientific">Dactylellina haptotyla (strain CBS 200.50)</name>
    <name type="common">Nematode-trapping fungus</name>
    <name type="synonym">Monacrosporium haptotylum</name>
    <dbReference type="NCBI Taxonomy" id="1284197"/>
    <lineage>
        <taxon>Eukaryota</taxon>
        <taxon>Fungi</taxon>
        <taxon>Dikarya</taxon>
        <taxon>Ascomycota</taxon>
        <taxon>Pezizomycotina</taxon>
        <taxon>Orbiliomycetes</taxon>
        <taxon>Orbiliales</taxon>
        <taxon>Orbiliaceae</taxon>
        <taxon>Dactylellina</taxon>
    </lineage>
</organism>
<feature type="signal peptide" evidence="1">
    <location>
        <begin position="1"/>
        <end position="18"/>
    </location>
</feature>
<dbReference type="Pfam" id="PF14587">
    <property type="entry name" value="Glyco_hydr_30_2"/>
    <property type="match status" value="1"/>
</dbReference>
<dbReference type="EMBL" id="AQGS01000047">
    <property type="protein sequence ID" value="EPS44389.1"/>
    <property type="molecule type" value="Genomic_DNA"/>
</dbReference>
<evidence type="ECO:0000313" key="3">
    <source>
        <dbReference type="EMBL" id="EPS44389.1"/>
    </source>
</evidence>
<reference evidence="4" key="2">
    <citation type="submission" date="2013-04" db="EMBL/GenBank/DDBJ databases">
        <title>Genomic mechanisms accounting for the adaptation to parasitism in nematode-trapping fungi.</title>
        <authorList>
            <person name="Ahren D.G."/>
        </authorList>
    </citation>
    <scope>NUCLEOTIDE SEQUENCE [LARGE SCALE GENOMIC DNA]</scope>
    <source>
        <strain evidence="4">CBS 200.50</strain>
    </source>
</reference>
<feature type="chain" id="PRO_5004548058" description="Endo-beta-1,6-galactanase-like domain-containing protein" evidence="1">
    <location>
        <begin position="19"/>
        <end position="481"/>
    </location>
</feature>
<evidence type="ECO:0000313" key="4">
    <source>
        <dbReference type="Proteomes" id="UP000015100"/>
    </source>
</evidence>
<dbReference type="InterPro" id="IPR039514">
    <property type="entry name" value="6GAL-like"/>
</dbReference>
<dbReference type="SUPFAM" id="SSF51445">
    <property type="entry name" value="(Trans)glycosidases"/>
    <property type="match status" value="1"/>
</dbReference>
<dbReference type="OrthoDB" id="2012278at2759"/>
<protein>
    <recommendedName>
        <fullName evidence="2">Endo-beta-1,6-galactanase-like domain-containing protein</fullName>
    </recommendedName>
</protein>
<dbReference type="PANTHER" id="PTHR42767">
    <property type="entry name" value="ENDO-BETA-1,6-GALACTANASE"/>
    <property type="match status" value="1"/>
</dbReference>
<dbReference type="Gene3D" id="2.60.40.1180">
    <property type="entry name" value="Golgi alpha-mannosidase II"/>
    <property type="match status" value="1"/>
</dbReference>
<reference evidence="3 4" key="1">
    <citation type="journal article" date="2013" name="PLoS Genet.">
        <title>Genomic mechanisms accounting for the adaptation to parasitism in nematode-trapping fungi.</title>
        <authorList>
            <person name="Meerupati T."/>
            <person name="Andersson K.M."/>
            <person name="Friman E."/>
            <person name="Kumar D."/>
            <person name="Tunlid A."/>
            <person name="Ahren D."/>
        </authorList>
    </citation>
    <scope>NUCLEOTIDE SEQUENCE [LARGE SCALE GENOMIC DNA]</scope>
    <source>
        <strain evidence="3 4">CBS 200.50</strain>
    </source>
</reference>